<keyword evidence="1" id="KW-1133">Transmembrane helix</keyword>
<accession>A0A2P2J0G8</accession>
<evidence type="ECO:0000256" key="1">
    <source>
        <dbReference type="SAM" id="Phobius"/>
    </source>
</evidence>
<name>A0A2P2J0G8_RHIMU</name>
<protein>
    <submittedName>
        <fullName evidence="2">Uncharacterized protein MANES_06G082500</fullName>
    </submittedName>
</protein>
<keyword evidence="1" id="KW-0812">Transmembrane</keyword>
<proteinExistence type="predicted"/>
<organism evidence="2">
    <name type="scientific">Rhizophora mucronata</name>
    <name type="common">Asiatic mangrove</name>
    <dbReference type="NCBI Taxonomy" id="61149"/>
    <lineage>
        <taxon>Eukaryota</taxon>
        <taxon>Viridiplantae</taxon>
        <taxon>Streptophyta</taxon>
        <taxon>Embryophyta</taxon>
        <taxon>Tracheophyta</taxon>
        <taxon>Spermatophyta</taxon>
        <taxon>Magnoliopsida</taxon>
        <taxon>eudicotyledons</taxon>
        <taxon>Gunneridae</taxon>
        <taxon>Pentapetalae</taxon>
        <taxon>rosids</taxon>
        <taxon>fabids</taxon>
        <taxon>Malpighiales</taxon>
        <taxon>Rhizophoraceae</taxon>
        <taxon>Rhizophora</taxon>
    </lineage>
</organism>
<dbReference type="AlphaFoldDB" id="A0A2P2J0G8"/>
<evidence type="ECO:0000313" key="2">
    <source>
        <dbReference type="EMBL" id="MBW86952.1"/>
    </source>
</evidence>
<reference evidence="2" key="1">
    <citation type="submission" date="2018-02" db="EMBL/GenBank/DDBJ databases">
        <title>Rhizophora mucronata_Transcriptome.</title>
        <authorList>
            <person name="Meera S.P."/>
            <person name="Sreeshan A."/>
            <person name="Augustine A."/>
        </authorList>
    </citation>
    <scope>NUCLEOTIDE SEQUENCE</scope>
    <source>
        <tissue evidence="2">Leaf</tissue>
    </source>
</reference>
<sequence>MGSDDPFLDADFFPLFFFLFFLVNVMLMLRG</sequence>
<keyword evidence="1" id="KW-0472">Membrane</keyword>
<dbReference type="EMBL" id="GGEC01006469">
    <property type="protein sequence ID" value="MBW86952.1"/>
    <property type="molecule type" value="Transcribed_RNA"/>
</dbReference>
<feature type="transmembrane region" description="Helical" evidence="1">
    <location>
        <begin position="12"/>
        <end position="29"/>
    </location>
</feature>